<comment type="caution">
    <text evidence="1">The sequence shown here is derived from an EMBL/GenBank/DDBJ whole genome shotgun (WGS) entry which is preliminary data.</text>
</comment>
<evidence type="ECO:0000313" key="1">
    <source>
        <dbReference type="EMBL" id="GGG62852.1"/>
    </source>
</evidence>
<accession>A0A8J2ZGW9</accession>
<name>A0A8J2ZGW9_9RHOB</name>
<evidence type="ECO:0000313" key="2">
    <source>
        <dbReference type="Proteomes" id="UP000617145"/>
    </source>
</evidence>
<dbReference type="Proteomes" id="UP000617145">
    <property type="component" value="Unassembled WGS sequence"/>
</dbReference>
<organism evidence="1 2">
    <name type="scientific">Salipiger pallidus</name>
    <dbReference type="NCBI Taxonomy" id="1775170"/>
    <lineage>
        <taxon>Bacteria</taxon>
        <taxon>Pseudomonadati</taxon>
        <taxon>Pseudomonadota</taxon>
        <taxon>Alphaproteobacteria</taxon>
        <taxon>Rhodobacterales</taxon>
        <taxon>Roseobacteraceae</taxon>
        <taxon>Salipiger</taxon>
    </lineage>
</organism>
<reference evidence="1" key="2">
    <citation type="submission" date="2020-09" db="EMBL/GenBank/DDBJ databases">
        <authorList>
            <person name="Sun Q."/>
            <person name="Zhou Y."/>
        </authorList>
    </citation>
    <scope>NUCLEOTIDE SEQUENCE</scope>
    <source>
        <strain evidence="1">CGMCC 1.15762</strain>
    </source>
</reference>
<reference evidence="1" key="1">
    <citation type="journal article" date="2014" name="Int. J. Syst. Evol. Microbiol.">
        <title>Complete genome sequence of Corynebacterium casei LMG S-19264T (=DSM 44701T), isolated from a smear-ripened cheese.</title>
        <authorList>
            <consortium name="US DOE Joint Genome Institute (JGI-PGF)"/>
            <person name="Walter F."/>
            <person name="Albersmeier A."/>
            <person name="Kalinowski J."/>
            <person name="Ruckert C."/>
        </authorList>
    </citation>
    <scope>NUCLEOTIDE SEQUENCE</scope>
    <source>
        <strain evidence="1">CGMCC 1.15762</strain>
    </source>
</reference>
<keyword evidence="2" id="KW-1185">Reference proteome</keyword>
<dbReference type="AlphaFoldDB" id="A0A8J2ZGW9"/>
<dbReference type="EMBL" id="BMJV01000001">
    <property type="protein sequence ID" value="GGG62852.1"/>
    <property type="molecule type" value="Genomic_DNA"/>
</dbReference>
<proteinExistence type="predicted"/>
<sequence>MNDLHEIQVTQMRLIHSKPNASRRRVLAAFDMTYAGLRIFGATLLQDEDGVVSAHGPRGKGPSGSLCCAVLQDDALKTRVRDEAARVYEGFTGRQLVTDVEA</sequence>
<gene>
    <name evidence="1" type="ORF">GCM10011415_06550</name>
</gene>
<protein>
    <submittedName>
        <fullName evidence="1">Uncharacterized protein</fullName>
    </submittedName>
</protein>